<reference evidence="3" key="2">
    <citation type="submission" date="2021-04" db="EMBL/GenBank/DDBJ databases">
        <authorList>
            <person name="Gilroy R."/>
        </authorList>
    </citation>
    <scope>NUCLEOTIDE SEQUENCE</scope>
    <source>
        <strain evidence="3">378</strain>
    </source>
</reference>
<evidence type="ECO:0000256" key="1">
    <source>
        <dbReference type="ARBA" id="ARBA00023027"/>
    </source>
</evidence>
<dbReference type="AlphaFoldDB" id="A0A948TEU8"/>
<reference evidence="3" key="1">
    <citation type="journal article" date="2021" name="PeerJ">
        <title>Extensive microbial diversity within the chicken gut microbiome revealed by metagenomics and culture.</title>
        <authorList>
            <person name="Gilroy R."/>
            <person name="Ravi A."/>
            <person name="Getino M."/>
            <person name="Pursley I."/>
            <person name="Horton D.L."/>
            <person name="Alikhan N.F."/>
            <person name="Baker D."/>
            <person name="Gharbi K."/>
            <person name="Hall N."/>
            <person name="Watson M."/>
            <person name="Adriaenssens E.M."/>
            <person name="Foster-Nyarko E."/>
            <person name="Jarju S."/>
            <person name="Secka A."/>
            <person name="Antonio M."/>
            <person name="Oren A."/>
            <person name="Chaudhuri R.R."/>
            <person name="La Ragione R."/>
            <person name="Hildebrand F."/>
            <person name="Pallen M.J."/>
        </authorList>
    </citation>
    <scope>NUCLEOTIDE SEQUENCE</scope>
    <source>
        <strain evidence="3">378</strain>
    </source>
</reference>
<dbReference type="GO" id="GO:0008446">
    <property type="term" value="F:GDP-mannose 4,6-dehydratase activity"/>
    <property type="evidence" value="ECO:0007669"/>
    <property type="project" value="UniProtKB-EC"/>
</dbReference>
<dbReference type="Pfam" id="PF01370">
    <property type="entry name" value="Epimerase"/>
    <property type="match status" value="1"/>
</dbReference>
<name>A0A948TEU8_9GAMM</name>
<comment type="caution">
    <text evidence="3">The sequence shown here is derived from an EMBL/GenBank/DDBJ whole genome shotgun (WGS) entry which is preliminary data.</text>
</comment>
<feature type="domain" description="NAD-dependent epimerase/dehydratase" evidence="2">
    <location>
        <begin position="1"/>
        <end position="145"/>
    </location>
</feature>
<protein>
    <submittedName>
        <fullName evidence="3">GDP-mannose 4,6-dehydratase</fullName>
        <ecNumber evidence="3">4.2.1.47</ecNumber>
    </submittedName>
</protein>
<dbReference type="Gene3D" id="3.90.25.10">
    <property type="entry name" value="UDP-galactose 4-epimerase, domain 1"/>
    <property type="match status" value="1"/>
</dbReference>
<keyword evidence="1" id="KW-0520">NAD</keyword>
<dbReference type="SUPFAM" id="SSF51735">
    <property type="entry name" value="NAD(P)-binding Rossmann-fold domains"/>
    <property type="match status" value="1"/>
</dbReference>
<evidence type="ECO:0000313" key="4">
    <source>
        <dbReference type="Proteomes" id="UP000733611"/>
    </source>
</evidence>
<dbReference type="EMBL" id="JAHLFE010000017">
    <property type="protein sequence ID" value="MBU3843452.1"/>
    <property type="molecule type" value="Genomic_DNA"/>
</dbReference>
<dbReference type="InterPro" id="IPR001509">
    <property type="entry name" value="Epimerase_deHydtase"/>
</dbReference>
<keyword evidence="3" id="KW-0456">Lyase</keyword>
<organism evidence="3 4">
    <name type="scientific">Candidatus Anaerobiospirillum pullicola</name>
    <dbReference type="NCBI Taxonomy" id="2838451"/>
    <lineage>
        <taxon>Bacteria</taxon>
        <taxon>Pseudomonadati</taxon>
        <taxon>Pseudomonadota</taxon>
        <taxon>Gammaproteobacteria</taxon>
        <taxon>Aeromonadales</taxon>
        <taxon>Succinivibrionaceae</taxon>
        <taxon>Anaerobiospirillum</taxon>
    </lineage>
</organism>
<accession>A0A948TEU8</accession>
<dbReference type="PRINTS" id="PR01713">
    <property type="entry name" value="NUCEPIMERASE"/>
</dbReference>
<proteinExistence type="predicted"/>
<evidence type="ECO:0000259" key="2">
    <source>
        <dbReference type="Pfam" id="PF01370"/>
    </source>
</evidence>
<dbReference type="EC" id="4.2.1.47" evidence="3"/>
<dbReference type="Proteomes" id="UP000733611">
    <property type="component" value="Unassembled WGS sequence"/>
</dbReference>
<dbReference type="InterPro" id="IPR036291">
    <property type="entry name" value="NAD(P)-bd_dom_sf"/>
</dbReference>
<evidence type="ECO:0000313" key="3">
    <source>
        <dbReference type="EMBL" id="MBU3843452.1"/>
    </source>
</evidence>
<sequence>MRTNVNGFLHVLDAIRLCKQQSPEAAAPRLIMASSSSVYGDCTEVPFSESNTNIRPKSVYAATKYMDEILAYSYALLYNLDIVALRFFTVYGSYGRPDMAPCIFLQALLEDKEITLFNGGQSRRDFTYVGDIVTGITKIIEQHKPQPAQQSLPLLMPQSQAAAAVATLPVPFAVYNIGNGHPIELFAFVRILEEISGKHANIKLAPMPQGDVTQTYADVSKLERDYHFRPQTSLREGLQAFYEWYCSYYGYDKLHHIG</sequence>
<dbReference type="Gene3D" id="3.40.50.720">
    <property type="entry name" value="NAD(P)-binding Rossmann-like Domain"/>
    <property type="match status" value="2"/>
</dbReference>
<gene>
    <name evidence="3" type="ORF">H9847_01050</name>
</gene>
<dbReference type="PANTHER" id="PTHR43574">
    <property type="entry name" value="EPIMERASE-RELATED"/>
    <property type="match status" value="1"/>
</dbReference>